<evidence type="ECO:0000256" key="1">
    <source>
        <dbReference type="SAM" id="SignalP"/>
    </source>
</evidence>
<feature type="chain" id="PRO_5026839714" evidence="1">
    <location>
        <begin position="18"/>
        <end position="39"/>
    </location>
</feature>
<protein>
    <submittedName>
        <fullName evidence="2">Uncharacterized protein</fullName>
    </submittedName>
</protein>
<dbReference type="Proteomes" id="UP000507979">
    <property type="component" value="Unassembled WGS sequence"/>
</dbReference>
<dbReference type="PROSITE" id="PS51257">
    <property type="entry name" value="PROKAR_LIPOPROTEIN"/>
    <property type="match status" value="1"/>
</dbReference>
<sequence length="39" mass="3972">MTQRFLGTILLALAAMAALGCTHVTDRYQAAAPAAASHG</sequence>
<name>A0A6J5AA90_9BURK</name>
<keyword evidence="1" id="KW-0732">Signal</keyword>
<evidence type="ECO:0000313" key="3">
    <source>
        <dbReference type="Proteomes" id="UP000507979"/>
    </source>
</evidence>
<dbReference type="EMBL" id="CADIJR010000031">
    <property type="protein sequence ID" value="CAB3661051.1"/>
    <property type="molecule type" value="Genomic_DNA"/>
</dbReference>
<dbReference type="AlphaFoldDB" id="A0A6J5AA90"/>
<proteinExistence type="predicted"/>
<keyword evidence="3" id="KW-1185">Reference proteome</keyword>
<gene>
    <name evidence="2" type="ORF">LMG26845_03274</name>
</gene>
<feature type="signal peptide" evidence="1">
    <location>
        <begin position="1"/>
        <end position="17"/>
    </location>
</feature>
<reference evidence="2 3" key="1">
    <citation type="submission" date="2020-04" db="EMBL/GenBank/DDBJ databases">
        <authorList>
            <person name="De Canck E."/>
        </authorList>
    </citation>
    <scope>NUCLEOTIDE SEQUENCE [LARGE SCALE GENOMIC DNA]</scope>
    <source>
        <strain evidence="2 3">LMG 26845</strain>
    </source>
</reference>
<evidence type="ECO:0000313" key="2">
    <source>
        <dbReference type="EMBL" id="CAB3661051.1"/>
    </source>
</evidence>
<accession>A0A6J5AA90</accession>
<organism evidence="2 3">
    <name type="scientific">Achromobacter insuavis</name>
    <dbReference type="NCBI Taxonomy" id="1287735"/>
    <lineage>
        <taxon>Bacteria</taxon>
        <taxon>Pseudomonadati</taxon>
        <taxon>Pseudomonadota</taxon>
        <taxon>Betaproteobacteria</taxon>
        <taxon>Burkholderiales</taxon>
        <taxon>Alcaligenaceae</taxon>
        <taxon>Achromobacter</taxon>
    </lineage>
</organism>